<dbReference type="GO" id="GO:0016757">
    <property type="term" value="F:glycosyltransferase activity"/>
    <property type="evidence" value="ECO:0007669"/>
    <property type="project" value="InterPro"/>
</dbReference>
<comment type="caution">
    <text evidence="9">The sequence shown here is derived from an EMBL/GenBank/DDBJ whole genome shotgun (WGS) entry which is preliminary data.</text>
</comment>
<dbReference type="SUPFAM" id="SSF53756">
    <property type="entry name" value="UDP-Glycosyltransferase/glycogen phosphorylase"/>
    <property type="match status" value="2"/>
</dbReference>
<dbReference type="InterPro" id="IPR007554">
    <property type="entry name" value="Glycerophosphate_synth"/>
</dbReference>
<evidence type="ECO:0000259" key="8">
    <source>
        <dbReference type="Pfam" id="PF00534"/>
    </source>
</evidence>
<dbReference type="CDD" id="cd03811">
    <property type="entry name" value="GT4_GT28_WabH-like"/>
    <property type="match status" value="1"/>
</dbReference>
<comment type="similarity">
    <text evidence="2">Belongs to the CDP-glycerol glycerophosphotransferase family.</text>
</comment>
<keyword evidence="3" id="KW-1003">Cell membrane</keyword>
<dbReference type="RefSeq" id="WP_179605355.1">
    <property type="nucleotide sequence ID" value="NZ_BAABEH010000001.1"/>
</dbReference>
<feature type="region of interest" description="Disordered" evidence="7">
    <location>
        <begin position="849"/>
        <end position="871"/>
    </location>
</feature>
<evidence type="ECO:0000256" key="4">
    <source>
        <dbReference type="ARBA" id="ARBA00022679"/>
    </source>
</evidence>
<evidence type="ECO:0000256" key="3">
    <source>
        <dbReference type="ARBA" id="ARBA00022475"/>
    </source>
</evidence>
<evidence type="ECO:0000256" key="1">
    <source>
        <dbReference type="ARBA" id="ARBA00004202"/>
    </source>
</evidence>
<dbReference type="EMBL" id="JACCFL010000001">
    <property type="protein sequence ID" value="NYJ23431.1"/>
    <property type="molecule type" value="Genomic_DNA"/>
</dbReference>
<reference evidence="9 10" key="1">
    <citation type="submission" date="2020-07" db="EMBL/GenBank/DDBJ databases">
        <title>Sequencing the genomes of 1000 actinobacteria strains.</title>
        <authorList>
            <person name="Klenk H.-P."/>
        </authorList>
    </citation>
    <scope>NUCLEOTIDE SEQUENCE [LARGE SCALE GENOMIC DNA]</scope>
    <source>
        <strain evidence="9 10">DSM 15165</strain>
    </source>
</reference>
<dbReference type="Pfam" id="PF00534">
    <property type="entry name" value="Glycos_transf_1"/>
    <property type="match status" value="1"/>
</dbReference>
<dbReference type="Gene3D" id="3.40.50.2000">
    <property type="entry name" value="Glycogen Phosphorylase B"/>
    <property type="match status" value="2"/>
</dbReference>
<dbReference type="PANTHER" id="PTHR37316">
    <property type="entry name" value="TEICHOIC ACID GLYCEROL-PHOSPHATE PRIMASE"/>
    <property type="match status" value="1"/>
</dbReference>
<dbReference type="Proteomes" id="UP000578352">
    <property type="component" value="Unassembled WGS sequence"/>
</dbReference>
<keyword evidence="5" id="KW-0777">Teichoic acid biosynthesis</keyword>
<evidence type="ECO:0000256" key="7">
    <source>
        <dbReference type="SAM" id="MobiDB-lite"/>
    </source>
</evidence>
<evidence type="ECO:0000256" key="5">
    <source>
        <dbReference type="ARBA" id="ARBA00022944"/>
    </source>
</evidence>
<dbReference type="InterPro" id="IPR051612">
    <property type="entry name" value="Teichoic_Acid_Biosynth"/>
</dbReference>
<evidence type="ECO:0000313" key="9">
    <source>
        <dbReference type="EMBL" id="NYJ23431.1"/>
    </source>
</evidence>
<gene>
    <name evidence="9" type="ORF">HNR13_001718</name>
</gene>
<dbReference type="InterPro" id="IPR043149">
    <property type="entry name" value="TagF_N"/>
</dbReference>
<proteinExistence type="inferred from homology"/>
<sequence>MRLSLKRLPSRVKRAARFEIHAHWRRQPIVLGSVLYESFSGNGMLDNPEAVFRELLAAPDLRHLTHIWALSDLHTYRAAVEEFADDPRVSFVRYGSAAYYRALATSQYLVNNATFPYDFSKRQGQVYLNTWHGTPLKRMGYDIDGGALATANIVRNFVQADYLLSANEFMTDQMYRTAYKLDGLYRGTIVEEGYPRLDRQFLDDAGRDEVRRRLAASGIPLGDRKIVLYAPTWKGQVFGRPEDDLDALLAHIAQVEERIDTSRYAVLVKTHQSVHALAAGRPELARMLVPNEIPTNLVLGATDILVTDYSSIFFDFLRTGRPILFFTPDLADYAGTRGLYFEPTEWPGPVLMSARELGDALAAVAADGDRVPAEARERYLALQRRFTAYEDGSAASRIVDIVFRGARDGYRLRTGLDDDGREKILLYVGGMRPNGITTSALNLLNNLDHERFDVSAFFAQSTVPAIIGKQQQIHPAVRQFPRVGGMNGAKLRHLARHLDFRRGRTAQHAETEAQNRLWDDEWYRCFGDSRFDYVVDFSGYGPFWAILLLHSPDAQRAIWLHNDLASDAHREVNGEKKMLHSLTQLFTLYAQYDHLVSVSPTLSDVNRASLAEFAPPQKFLSALNTVDAEHILENAQGDLRELTFDEETGSVPDWAEALLAPAGDVTTFVNVGRLSPEKNQERLIRAFAQVHAENPKTRLVLVGSGPLEDHLAAVVTELGLQGSVYLTGMQRNPHAIMAKADCFVLSSDYEGQPMVILEALVLGLPIVTVEFASAKNALPAGSGLVVPQSVDGVADGMRAYLRGDVPDSVFDWAAYNRKAVGEFYRAIGAEPVVPAAPEVRAVAPSAVPLDAPAPVPVASPGEAATESAAAE</sequence>
<dbReference type="GO" id="GO:0019350">
    <property type="term" value="P:teichoic acid biosynthetic process"/>
    <property type="evidence" value="ECO:0007669"/>
    <property type="project" value="UniProtKB-KW"/>
</dbReference>
<evidence type="ECO:0000313" key="10">
    <source>
        <dbReference type="Proteomes" id="UP000578352"/>
    </source>
</evidence>
<dbReference type="AlphaFoldDB" id="A0A853CVK0"/>
<keyword evidence="4 9" id="KW-0808">Transferase</keyword>
<dbReference type="GO" id="GO:0047355">
    <property type="term" value="F:CDP-glycerol glycerophosphotransferase activity"/>
    <property type="evidence" value="ECO:0007669"/>
    <property type="project" value="InterPro"/>
</dbReference>
<feature type="domain" description="Glycosyl transferase family 1" evidence="8">
    <location>
        <begin position="664"/>
        <end position="804"/>
    </location>
</feature>
<comment type="subcellular location">
    <subcellularLocation>
        <location evidence="1">Cell membrane</location>
        <topology evidence="1">Peripheral membrane protein</topology>
    </subcellularLocation>
</comment>
<dbReference type="Pfam" id="PF04464">
    <property type="entry name" value="Glyphos_transf"/>
    <property type="match status" value="1"/>
</dbReference>
<organism evidence="9 10">
    <name type="scientific">Leifsonia shinshuensis</name>
    <dbReference type="NCBI Taxonomy" id="150026"/>
    <lineage>
        <taxon>Bacteria</taxon>
        <taxon>Bacillati</taxon>
        <taxon>Actinomycetota</taxon>
        <taxon>Actinomycetes</taxon>
        <taxon>Micrococcales</taxon>
        <taxon>Microbacteriaceae</taxon>
        <taxon>Leifsonia</taxon>
    </lineage>
</organism>
<protein>
    <submittedName>
        <fullName evidence="9">CDP-glycerol glycerophosphotransferase (TagB/SpsB family)/glycosyltransferase involved in cell wall biosynthesis</fullName>
    </submittedName>
</protein>
<accession>A0A853CVK0</accession>
<keyword evidence="6" id="KW-0472">Membrane</keyword>
<dbReference type="InterPro" id="IPR043148">
    <property type="entry name" value="TagF_C"/>
</dbReference>
<dbReference type="GO" id="GO:0005886">
    <property type="term" value="C:plasma membrane"/>
    <property type="evidence" value="ECO:0007669"/>
    <property type="project" value="UniProtKB-SubCell"/>
</dbReference>
<name>A0A853CVK0_9MICO</name>
<dbReference type="InterPro" id="IPR001296">
    <property type="entry name" value="Glyco_trans_1"/>
</dbReference>
<dbReference type="PANTHER" id="PTHR37316:SF3">
    <property type="entry name" value="TEICHOIC ACID GLYCEROL-PHOSPHATE TRANSFERASE"/>
    <property type="match status" value="1"/>
</dbReference>
<dbReference type="Gene3D" id="3.40.50.12580">
    <property type="match status" value="1"/>
</dbReference>
<evidence type="ECO:0000256" key="6">
    <source>
        <dbReference type="ARBA" id="ARBA00023136"/>
    </source>
</evidence>
<dbReference type="Gene3D" id="3.40.50.11820">
    <property type="match status" value="1"/>
</dbReference>
<evidence type="ECO:0000256" key="2">
    <source>
        <dbReference type="ARBA" id="ARBA00010488"/>
    </source>
</evidence>